<organism evidence="4 5">
    <name type="scientific">Renibacterium salmoninarum (strain ATCC 33209 / DSM 20767 / JCM 11484 / NBRC 15589 / NCIMB 2235)</name>
    <dbReference type="NCBI Taxonomy" id="288705"/>
    <lineage>
        <taxon>Bacteria</taxon>
        <taxon>Bacillati</taxon>
        <taxon>Actinomycetota</taxon>
        <taxon>Actinomycetes</taxon>
        <taxon>Micrococcales</taxon>
        <taxon>Micrococcaceae</taxon>
        <taxon>Renibacterium</taxon>
    </lineage>
</organism>
<evidence type="ECO:0000313" key="4">
    <source>
        <dbReference type="EMBL" id="ABY22586.1"/>
    </source>
</evidence>
<sequence>MMVKPDSQPGDNVLGNFLVNPGETPPTTCEPGNPDCTTNPVPQLEDSKSMDPKSGSTVVAGQELTYTLTFTNKGAAAGDVDRVDDLSKVLDDATITSTPTSSDAALVVSDGTDGKITIKGSLEAGKTVTVSYKVMVKPDGQRGDNVLGNFLVNPGETPPTTCEPGNPDCTTNPVPQLEDSKSVDPKSGTTVKAGQELTYTLTFENKGAGAGEINRVDNLTGVLDDATISAKPSSSDGALTVTDGSNGKIDITGTLDAGKTVTVTYKVTVKPDGQRGDNLLGHFLLNPGETPPTTCVPGSDKCTNNPVTPTPVVPTDPSLPDTGVQGLLPILYGAGGVFLLGLFLLLGLGLRRRRSES</sequence>
<name>A9WQD6_RENSM</name>
<proteinExistence type="predicted"/>
<dbReference type="HOGENOM" id="CLU_775840_0_0_11"/>
<keyword evidence="2" id="KW-1133">Transmembrane helix</keyword>
<dbReference type="AlphaFoldDB" id="A9WQD6"/>
<gene>
    <name evidence="4" type="ordered locus">RSal33209_0842</name>
</gene>
<evidence type="ECO:0000256" key="1">
    <source>
        <dbReference type="SAM" id="MobiDB-lite"/>
    </source>
</evidence>
<dbReference type="EMBL" id="CP000910">
    <property type="protein sequence ID" value="ABY22586.1"/>
    <property type="molecule type" value="Genomic_DNA"/>
</dbReference>
<dbReference type="STRING" id="288705.RSal33209_0842"/>
<reference evidence="5" key="1">
    <citation type="journal article" date="2008" name="J. Bacteriol.">
        <title>Genome sequence of the fish pathogen Renibacterium salmoninarum suggests reductive evolution away from an environmental Arthrobacter ancestor.</title>
        <authorList>
            <person name="Wiens G.D."/>
            <person name="Rockey D.D."/>
            <person name="Wu Z."/>
            <person name="Chang J."/>
            <person name="Levy R."/>
            <person name="Crane S."/>
            <person name="Chen D.S."/>
            <person name="Capri G.R."/>
            <person name="Burnett J.R."/>
            <person name="Sudheesh P.S."/>
            <person name="Schipma M.J."/>
            <person name="Burd H."/>
            <person name="Bhattacharyya A."/>
            <person name="Rhodes L.D."/>
            <person name="Kaul R."/>
            <person name="Strom M.S."/>
        </authorList>
    </citation>
    <scope>NUCLEOTIDE SEQUENCE [LARGE SCALE GENOMIC DNA]</scope>
    <source>
        <strain evidence="5">ATCC 33209 / DSM 20767 / JCM 11484 / NBRC 15589 / NCIMB 2235</strain>
    </source>
</reference>
<feature type="transmembrane region" description="Helical" evidence="2">
    <location>
        <begin position="330"/>
        <end position="350"/>
    </location>
</feature>
<keyword evidence="2" id="KW-0812">Transmembrane</keyword>
<protein>
    <recommendedName>
        <fullName evidence="3">DUF7927 domain-containing protein</fullName>
    </recommendedName>
</protein>
<feature type="region of interest" description="Disordered" evidence="1">
    <location>
        <begin position="1"/>
        <end position="56"/>
    </location>
</feature>
<feature type="domain" description="DUF7927" evidence="3">
    <location>
        <begin position="44"/>
        <end position="174"/>
    </location>
</feature>
<evidence type="ECO:0000256" key="2">
    <source>
        <dbReference type="SAM" id="Phobius"/>
    </source>
</evidence>
<keyword evidence="5" id="KW-1185">Reference proteome</keyword>
<keyword evidence="2" id="KW-0472">Membrane</keyword>
<feature type="domain" description="DUF7927" evidence="3">
    <location>
        <begin position="2"/>
        <end position="41"/>
    </location>
</feature>
<accession>A9WQD6</accession>
<dbReference type="eggNOG" id="COG1361">
    <property type="taxonomic scope" value="Bacteria"/>
</dbReference>
<dbReference type="Proteomes" id="UP000002007">
    <property type="component" value="Chromosome"/>
</dbReference>
<dbReference type="InterPro" id="IPR057687">
    <property type="entry name" value="DUF7927"/>
</dbReference>
<feature type="domain" description="DUF7927" evidence="3">
    <location>
        <begin position="177"/>
        <end position="307"/>
    </location>
</feature>
<evidence type="ECO:0000313" key="5">
    <source>
        <dbReference type="Proteomes" id="UP000002007"/>
    </source>
</evidence>
<evidence type="ECO:0000259" key="3">
    <source>
        <dbReference type="Pfam" id="PF25549"/>
    </source>
</evidence>
<feature type="compositionally biased region" description="Low complexity" evidence="1">
    <location>
        <begin position="20"/>
        <end position="34"/>
    </location>
</feature>
<dbReference type="KEGG" id="rsa:RSal33209_0842"/>
<dbReference type="Pfam" id="PF25549">
    <property type="entry name" value="DUF7927"/>
    <property type="match status" value="3"/>
</dbReference>